<dbReference type="PANTHER" id="PTHR45918:SF1">
    <property type="entry name" value="ALPHA-1,3_1,6-MANNOSYLTRANSFERASE ALG2"/>
    <property type="match status" value="1"/>
</dbReference>
<evidence type="ECO:0000256" key="5">
    <source>
        <dbReference type="ARBA" id="ARBA00022679"/>
    </source>
</evidence>
<evidence type="ECO:0000256" key="2">
    <source>
        <dbReference type="ARBA" id="ARBA00004586"/>
    </source>
</evidence>
<feature type="domain" description="Glycosyltransferase subfamily 4-like N-terminal" evidence="14">
    <location>
        <begin position="23"/>
        <end position="201"/>
    </location>
</feature>
<dbReference type="SUPFAM" id="SSF53756">
    <property type="entry name" value="UDP-Glycosyltransferase/glycogen phosphorylase"/>
    <property type="match status" value="1"/>
</dbReference>
<evidence type="ECO:0000256" key="7">
    <source>
        <dbReference type="ARBA" id="ARBA00022824"/>
    </source>
</evidence>
<sequence length="465" mass="52638">MSSKQEGRQAPLKVAFIHPDLGIGGAERLVVDAAVGLQQRGHEVVMYTSHHDSNHCFEETRDGTLEVLVKGNTIIPRTIFGKFYILCAILRQFHLCFSLLREHKDSYDVLFVDQLSACIPLLKLFCPSKIFFYCHFPDKKLARHETWLQNAYRAPVDLFEEWTTGMADTIVVNSDFTAGVFKRSFPSILKRPRTLYPPINFEAYDKVADINDPSVKILVSDKKLIVSINRFERKKDIALAVHAFAKLRDDKEISAELFSKMRLIVGGGYDPRVSENVDYKSELDVLATKTYGLKTFTLMPKSVDLIPDGTQVLFLCSFNDAQRSYLLSHAMVVLYTPSNEHFGITPVEAMYAKAPVIAANNGGPTESILHEKTGFLLPPTPEAWKDGIKTIVTERVDGTKMGQEGRKRAQEKFSLTAFVNQLEDVLDELASGGRPTKHHYDNVEYGVRVTVAIVFFGLWLKYWWF</sequence>
<dbReference type="Pfam" id="PF13439">
    <property type="entry name" value="Glyco_transf_4"/>
    <property type="match status" value="1"/>
</dbReference>
<protein>
    <recommendedName>
        <fullName evidence="12">Alpha-1,3/1,6-mannosyltransferase ALG2</fullName>
        <ecNumber evidence="12">2.4.1.132</ecNumber>
        <ecNumber evidence="12">2.4.1.257</ecNumber>
    </recommendedName>
    <alternativeName>
        <fullName evidence="12">GDP-Man:Man(1)GlcNAc(2)-PP-Dol alpha-1,3-mannosyltransferase</fullName>
    </alternativeName>
</protein>
<evidence type="ECO:0000256" key="3">
    <source>
        <dbReference type="ARBA" id="ARBA00004922"/>
    </source>
</evidence>
<keyword evidence="4 12" id="KW-0328">Glycosyltransferase</keyword>
<proteinExistence type="inferred from homology"/>
<keyword evidence="5 12" id="KW-0808">Transferase</keyword>
<keyword evidence="7 12" id="KW-0256">Endoplasmic reticulum</keyword>
<evidence type="ECO:0000259" key="13">
    <source>
        <dbReference type="Pfam" id="PF00534"/>
    </source>
</evidence>
<dbReference type="OrthoDB" id="448893at2759"/>
<evidence type="ECO:0000256" key="8">
    <source>
        <dbReference type="ARBA" id="ARBA00022989"/>
    </source>
</evidence>
<dbReference type="CDD" id="cd03805">
    <property type="entry name" value="GT4_ALG2-like"/>
    <property type="match status" value="1"/>
</dbReference>
<evidence type="ECO:0000259" key="14">
    <source>
        <dbReference type="Pfam" id="PF13439"/>
    </source>
</evidence>
<evidence type="ECO:0000256" key="4">
    <source>
        <dbReference type="ARBA" id="ARBA00022676"/>
    </source>
</evidence>
<feature type="domain" description="Glycosyl transferase family 1" evidence="13">
    <location>
        <begin position="219"/>
        <end position="408"/>
    </location>
</feature>
<dbReference type="InterPro" id="IPR027054">
    <property type="entry name" value="ALG2"/>
</dbReference>
<comment type="pathway">
    <text evidence="3 12">Protein modification; protein glycosylation.</text>
</comment>
<dbReference type="PANTHER" id="PTHR45918">
    <property type="entry name" value="ALPHA-1,3/1,6-MANNOSYLTRANSFERASE ALG2"/>
    <property type="match status" value="1"/>
</dbReference>
<dbReference type="EMBL" id="JAEPQZ010000004">
    <property type="protein sequence ID" value="KAG2182343.1"/>
    <property type="molecule type" value="Genomic_DNA"/>
</dbReference>
<comment type="catalytic activity">
    <reaction evidence="10 12">
        <text>a beta-D-Man-(1-&gt;4)-beta-D-GlcNAc-(1-&gt;4)-alpha-D-GlcNAc-diphospho-di-trans,poly-cis-dolichol + GDP-alpha-D-mannose = an alpha-D-Man-(1-&gt;3)-beta-D-Man-(1-&gt;4)-beta-D-GlcNAc-(1-&gt;4)-alpha-D-GlcNAc-diphospho-di-trans,poly-cis-dolichol + GDP + H(+)</text>
        <dbReference type="Rhea" id="RHEA:29515"/>
        <dbReference type="Rhea" id="RHEA-COMP:19511"/>
        <dbReference type="Rhea" id="RHEA-COMP:19513"/>
        <dbReference type="ChEBI" id="CHEBI:15378"/>
        <dbReference type="ChEBI" id="CHEBI:57527"/>
        <dbReference type="ChEBI" id="CHEBI:58189"/>
        <dbReference type="ChEBI" id="CHEBI:58472"/>
        <dbReference type="ChEBI" id="CHEBI:132510"/>
        <dbReference type="EC" id="2.4.1.132"/>
    </reaction>
    <physiologicalReaction direction="left-to-right" evidence="10 12">
        <dbReference type="Rhea" id="RHEA:29516"/>
    </physiologicalReaction>
</comment>
<dbReference type="InterPro" id="IPR028098">
    <property type="entry name" value="Glyco_trans_4-like_N"/>
</dbReference>
<dbReference type="EC" id="2.4.1.132" evidence="12"/>
<evidence type="ECO:0000256" key="12">
    <source>
        <dbReference type="RuleBase" id="RU367136"/>
    </source>
</evidence>
<dbReference type="InterPro" id="IPR001296">
    <property type="entry name" value="Glyco_trans_1"/>
</dbReference>
<evidence type="ECO:0000256" key="1">
    <source>
        <dbReference type="ARBA" id="ARBA00003142"/>
    </source>
</evidence>
<evidence type="ECO:0000256" key="11">
    <source>
        <dbReference type="ARBA" id="ARBA00045104"/>
    </source>
</evidence>
<keyword evidence="16" id="KW-1185">Reference proteome</keyword>
<name>A0A8H7PY08_MORIS</name>
<dbReference type="GO" id="GO:0004378">
    <property type="term" value="F:GDP-Man:Man(1)GlcNAc(2)-PP-Dol alpha-1,3-mannosyltransferase activity"/>
    <property type="evidence" value="ECO:0007669"/>
    <property type="project" value="UniProtKB-UniRule"/>
</dbReference>
<organism evidence="15 16">
    <name type="scientific">Mortierella isabellina</name>
    <name type="common">Filamentous fungus</name>
    <name type="synonym">Umbelopsis isabellina</name>
    <dbReference type="NCBI Taxonomy" id="91625"/>
    <lineage>
        <taxon>Eukaryota</taxon>
        <taxon>Fungi</taxon>
        <taxon>Fungi incertae sedis</taxon>
        <taxon>Mucoromycota</taxon>
        <taxon>Mucoromycotina</taxon>
        <taxon>Umbelopsidomycetes</taxon>
        <taxon>Umbelopsidales</taxon>
        <taxon>Umbelopsidaceae</taxon>
        <taxon>Umbelopsis</taxon>
    </lineage>
</organism>
<comment type="similarity">
    <text evidence="12">Belongs to the glycosyltransferase group 1 family.</text>
</comment>
<dbReference type="Pfam" id="PF00534">
    <property type="entry name" value="Glycos_transf_1"/>
    <property type="match status" value="1"/>
</dbReference>
<accession>A0A8H7PY08</accession>
<gene>
    <name evidence="15" type="ORF">INT43_007273</name>
</gene>
<evidence type="ECO:0000256" key="9">
    <source>
        <dbReference type="ARBA" id="ARBA00023136"/>
    </source>
</evidence>
<dbReference type="UniPathway" id="UPA00378"/>
<comment type="function">
    <text evidence="1 12">Mannosylates Man(2)GlcNAc(2)-dolichol diphosphate and Man(1)GlcNAc(2)-dolichol diphosphate to form Man(3)GlcNAc(2)-dolichol diphosphate.</text>
</comment>
<keyword evidence="6" id="KW-0812">Transmembrane</keyword>
<reference evidence="15" key="1">
    <citation type="submission" date="2020-12" db="EMBL/GenBank/DDBJ databases">
        <title>Metabolic potential, ecology and presence of endohyphal bacteria is reflected in genomic diversity of Mucoromycotina.</title>
        <authorList>
            <person name="Muszewska A."/>
            <person name="Okrasinska A."/>
            <person name="Steczkiewicz K."/>
            <person name="Drgas O."/>
            <person name="Orlowska M."/>
            <person name="Perlinska-Lenart U."/>
            <person name="Aleksandrzak-Piekarczyk T."/>
            <person name="Szatraj K."/>
            <person name="Zielenkiewicz U."/>
            <person name="Pilsyk S."/>
            <person name="Malc E."/>
            <person name="Mieczkowski P."/>
            <person name="Kruszewska J.S."/>
            <person name="Biernat P."/>
            <person name="Pawlowska J."/>
        </authorList>
    </citation>
    <scope>NUCLEOTIDE SEQUENCE</scope>
    <source>
        <strain evidence="15">WA0000067209</strain>
    </source>
</reference>
<dbReference type="GO" id="GO:0102704">
    <property type="term" value="F:GDP-Man:Man(2)GlcNAc(2)-PP-Dol alpha-1,6-mannosyltransferase activity"/>
    <property type="evidence" value="ECO:0007669"/>
    <property type="project" value="UniProtKB-UniRule"/>
</dbReference>
<evidence type="ECO:0000256" key="6">
    <source>
        <dbReference type="ARBA" id="ARBA00022692"/>
    </source>
</evidence>
<comment type="caution">
    <text evidence="15">The sequence shown here is derived from an EMBL/GenBank/DDBJ whole genome shotgun (WGS) entry which is preliminary data.</text>
</comment>
<evidence type="ECO:0000313" key="16">
    <source>
        <dbReference type="Proteomes" id="UP000654370"/>
    </source>
</evidence>
<keyword evidence="9" id="KW-0472">Membrane</keyword>
<dbReference type="Gene3D" id="3.40.50.2000">
    <property type="entry name" value="Glycogen Phosphorylase B"/>
    <property type="match status" value="2"/>
</dbReference>
<evidence type="ECO:0000313" key="15">
    <source>
        <dbReference type="EMBL" id="KAG2182343.1"/>
    </source>
</evidence>
<comment type="catalytic activity">
    <reaction evidence="11 12">
        <text>an alpha-D-Man-(1-&gt;3)-beta-D-Man-(1-&gt;4)-beta-D-GlcNAc-(1-&gt;4)-alpha-D-GlcNAc-diphospho-di-trans,poly-cis-dolichol + GDP-alpha-D-mannose = an alpha-D-Man-(1-&gt;3)-[alpha-D-Man-(1-&gt;6)]-beta-D-Man-(1-&gt;4)-beta-D-GlcNAc-(1-&gt;4)-alpha-D-GlcNAc-diphospho-di-trans,poly-cis-dolichol + GDP + H(+)</text>
        <dbReference type="Rhea" id="RHEA:29519"/>
        <dbReference type="Rhea" id="RHEA-COMP:19513"/>
        <dbReference type="Rhea" id="RHEA-COMP:19515"/>
        <dbReference type="ChEBI" id="CHEBI:15378"/>
        <dbReference type="ChEBI" id="CHEBI:57527"/>
        <dbReference type="ChEBI" id="CHEBI:58189"/>
        <dbReference type="ChEBI" id="CHEBI:132510"/>
        <dbReference type="ChEBI" id="CHEBI:132511"/>
        <dbReference type="EC" id="2.4.1.257"/>
    </reaction>
    <physiologicalReaction direction="left-to-right" evidence="11 12">
        <dbReference type="Rhea" id="RHEA:29520"/>
    </physiologicalReaction>
</comment>
<dbReference type="GO" id="GO:0005789">
    <property type="term" value="C:endoplasmic reticulum membrane"/>
    <property type="evidence" value="ECO:0007669"/>
    <property type="project" value="UniProtKB-SubCell"/>
</dbReference>
<dbReference type="Proteomes" id="UP000654370">
    <property type="component" value="Unassembled WGS sequence"/>
</dbReference>
<comment type="subcellular location">
    <subcellularLocation>
        <location evidence="2 12">Endoplasmic reticulum membrane</location>
    </subcellularLocation>
</comment>
<evidence type="ECO:0000256" key="10">
    <source>
        <dbReference type="ARBA" id="ARBA00045103"/>
    </source>
</evidence>
<dbReference type="EC" id="2.4.1.257" evidence="12"/>
<keyword evidence="8" id="KW-1133">Transmembrane helix</keyword>
<dbReference type="AlphaFoldDB" id="A0A8H7PY08"/>